<accession>A0A1R4B202</accession>
<evidence type="ECO:0000313" key="6">
    <source>
        <dbReference type="EMBL" id="SJL82952.1"/>
    </source>
</evidence>
<dbReference type="PRINTS" id="PR00097">
    <property type="entry name" value="ANTSNTHASEII"/>
</dbReference>
<dbReference type="PROSITE" id="PS51273">
    <property type="entry name" value="GATASE_TYPE_1"/>
    <property type="match status" value="1"/>
</dbReference>
<dbReference type="PANTHER" id="PTHR43418:SF2">
    <property type="entry name" value="BIFUNCTIONAL PROTEIN TRPGD"/>
    <property type="match status" value="1"/>
</dbReference>
<keyword evidence="2" id="KW-0315">Glutamine amidotransferase</keyword>
<dbReference type="SUPFAM" id="SSF52317">
    <property type="entry name" value="Class I glutamine amidotransferase-like"/>
    <property type="match status" value="1"/>
</dbReference>
<evidence type="ECO:0000313" key="7">
    <source>
        <dbReference type="Proteomes" id="UP000189475"/>
    </source>
</evidence>
<dbReference type="GO" id="GO:0004048">
    <property type="term" value="F:anthranilate phosphoribosyltransferase activity"/>
    <property type="evidence" value="ECO:0007669"/>
    <property type="project" value="TreeGrafter"/>
</dbReference>
<dbReference type="PRINTS" id="PR00099">
    <property type="entry name" value="CPSGATASE"/>
</dbReference>
<dbReference type="RefSeq" id="WP_077312708.1">
    <property type="nucleotide sequence ID" value="NZ_AP024887.1"/>
</dbReference>
<dbReference type="FunFam" id="3.40.50.880:FF:000003">
    <property type="entry name" value="Anthranilate synthase component II"/>
    <property type="match status" value="1"/>
</dbReference>
<dbReference type="PANTHER" id="PTHR43418">
    <property type="entry name" value="MULTIFUNCTIONAL TRYPTOPHAN BIOSYNTHESIS PROTEIN-RELATED"/>
    <property type="match status" value="1"/>
</dbReference>
<dbReference type="InterPro" id="IPR050472">
    <property type="entry name" value="Anth_synth/Amidotransfase"/>
</dbReference>
<dbReference type="STRING" id="1918946.VPAL9027_00894"/>
<protein>
    <recommendedName>
        <fullName evidence="1">anthranilate synthase</fullName>
        <ecNumber evidence="1">4.1.3.27</ecNumber>
    </recommendedName>
</protein>
<dbReference type="NCBIfam" id="TIGR00566">
    <property type="entry name" value="trpG_papA"/>
    <property type="match status" value="1"/>
</dbReference>
<dbReference type="GO" id="GO:0000162">
    <property type="term" value="P:L-tryptophan biosynthetic process"/>
    <property type="evidence" value="ECO:0007669"/>
    <property type="project" value="TreeGrafter"/>
</dbReference>
<dbReference type="Proteomes" id="UP000189475">
    <property type="component" value="Unassembled WGS sequence"/>
</dbReference>
<dbReference type="PRINTS" id="PR00096">
    <property type="entry name" value="GATASE"/>
</dbReference>
<name>A0A1R4B202_9VIBR</name>
<dbReference type="Pfam" id="PF00117">
    <property type="entry name" value="GATase"/>
    <property type="match status" value="1"/>
</dbReference>
<evidence type="ECO:0000256" key="1">
    <source>
        <dbReference type="ARBA" id="ARBA00012266"/>
    </source>
</evidence>
<dbReference type="EMBL" id="FUFT01000002">
    <property type="protein sequence ID" value="SJL82952.1"/>
    <property type="molecule type" value="Genomic_DNA"/>
</dbReference>
<keyword evidence="3 6" id="KW-0456">Lyase</keyword>
<evidence type="ECO:0000256" key="4">
    <source>
        <dbReference type="ARBA" id="ARBA00047683"/>
    </source>
</evidence>
<evidence type="ECO:0000256" key="2">
    <source>
        <dbReference type="ARBA" id="ARBA00022962"/>
    </source>
</evidence>
<dbReference type="EC" id="4.1.3.27" evidence="1"/>
<evidence type="ECO:0000259" key="5">
    <source>
        <dbReference type="Pfam" id="PF00117"/>
    </source>
</evidence>
<dbReference type="InterPro" id="IPR029062">
    <property type="entry name" value="Class_I_gatase-like"/>
</dbReference>
<dbReference type="GO" id="GO:0002047">
    <property type="term" value="P:phenazine biosynthetic process"/>
    <property type="evidence" value="ECO:0007669"/>
    <property type="project" value="TreeGrafter"/>
</dbReference>
<keyword evidence="7" id="KW-1185">Reference proteome</keyword>
<dbReference type="GO" id="GO:0004049">
    <property type="term" value="F:anthranilate synthase activity"/>
    <property type="evidence" value="ECO:0007669"/>
    <property type="project" value="UniProtKB-EC"/>
</dbReference>
<dbReference type="Gene3D" id="3.40.50.880">
    <property type="match status" value="1"/>
</dbReference>
<dbReference type="OrthoDB" id="9806430at2"/>
<comment type="catalytic activity">
    <reaction evidence="4">
        <text>chorismate + L-glutamine = anthranilate + pyruvate + L-glutamate + H(+)</text>
        <dbReference type="Rhea" id="RHEA:21732"/>
        <dbReference type="ChEBI" id="CHEBI:15361"/>
        <dbReference type="ChEBI" id="CHEBI:15378"/>
        <dbReference type="ChEBI" id="CHEBI:16567"/>
        <dbReference type="ChEBI" id="CHEBI:29748"/>
        <dbReference type="ChEBI" id="CHEBI:29985"/>
        <dbReference type="ChEBI" id="CHEBI:58359"/>
        <dbReference type="EC" id="4.1.3.27"/>
    </reaction>
</comment>
<sequence length="200" mass="21591">MANIIFIDNFDSFTYNLVDQFRALGHHVQIYRNTVSIEQIDAVTRAVEQPLLVLSPGPGTPAAAGNMPAMIQYFKGQIPMLGICLGHQAIVEAYGGKVDNAEAIVHGKVSHIRHQGHAVFAGLASPLAVARYHSLVATEVPRALSVLATVDEMVMAVSHEAHKVCGFQFHPESIMTTQGASLLTNAVNWTLQSHVKTQTA</sequence>
<reference evidence="6 7" key="1">
    <citation type="submission" date="2017-02" db="EMBL/GenBank/DDBJ databases">
        <authorList>
            <person name="Peterson S.W."/>
        </authorList>
    </citation>
    <scope>NUCLEOTIDE SEQUENCE [LARGE SCALE GENOMIC DNA]</scope>
    <source>
        <strain evidence="6 7">CECT 9027</strain>
    </source>
</reference>
<feature type="domain" description="Glutamine amidotransferase" evidence="5">
    <location>
        <begin position="6"/>
        <end position="186"/>
    </location>
</feature>
<dbReference type="InterPro" id="IPR017926">
    <property type="entry name" value="GATASE"/>
</dbReference>
<gene>
    <name evidence="6" type="primary">trpG</name>
    <name evidence="6" type="ORF">VPAL9027_00894</name>
</gene>
<proteinExistence type="predicted"/>
<dbReference type="InterPro" id="IPR006221">
    <property type="entry name" value="TrpG/PapA_dom"/>
</dbReference>
<evidence type="ECO:0000256" key="3">
    <source>
        <dbReference type="ARBA" id="ARBA00023239"/>
    </source>
</evidence>
<dbReference type="AlphaFoldDB" id="A0A1R4B202"/>
<dbReference type="GO" id="GO:0005829">
    <property type="term" value="C:cytosol"/>
    <property type="evidence" value="ECO:0007669"/>
    <property type="project" value="TreeGrafter"/>
</dbReference>
<organism evidence="6 7">
    <name type="scientific">Vibrio palustris</name>
    <dbReference type="NCBI Taxonomy" id="1918946"/>
    <lineage>
        <taxon>Bacteria</taxon>
        <taxon>Pseudomonadati</taxon>
        <taxon>Pseudomonadota</taxon>
        <taxon>Gammaproteobacteria</taxon>
        <taxon>Vibrionales</taxon>
        <taxon>Vibrionaceae</taxon>
        <taxon>Vibrio</taxon>
    </lineage>
</organism>
<dbReference type="CDD" id="cd01743">
    <property type="entry name" value="GATase1_Anthranilate_Synthase"/>
    <property type="match status" value="1"/>
</dbReference>